<evidence type="ECO:0000313" key="6">
    <source>
        <dbReference type="EMBL" id="KAF3432367.1"/>
    </source>
</evidence>
<evidence type="ECO:0000256" key="1">
    <source>
        <dbReference type="ARBA" id="ARBA00011982"/>
    </source>
</evidence>
<dbReference type="Pfam" id="PF01582">
    <property type="entry name" value="TIR"/>
    <property type="match status" value="1"/>
</dbReference>
<accession>A0A8K0DW97</accession>
<dbReference type="GO" id="GO:0007165">
    <property type="term" value="P:signal transduction"/>
    <property type="evidence" value="ECO:0007669"/>
    <property type="project" value="InterPro"/>
</dbReference>
<keyword evidence="2" id="KW-0378">Hydrolase</keyword>
<evidence type="ECO:0000259" key="5">
    <source>
        <dbReference type="PROSITE" id="PS50104"/>
    </source>
</evidence>
<organism evidence="6 7">
    <name type="scientific">Rhamnella rubrinervis</name>
    <dbReference type="NCBI Taxonomy" id="2594499"/>
    <lineage>
        <taxon>Eukaryota</taxon>
        <taxon>Viridiplantae</taxon>
        <taxon>Streptophyta</taxon>
        <taxon>Embryophyta</taxon>
        <taxon>Tracheophyta</taxon>
        <taxon>Spermatophyta</taxon>
        <taxon>Magnoliopsida</taxon>
        <taxon>eudicotyledons</taxon>
        <taxon>Gunneridae</taxon>
        <taxon>Pentapetalae</taxon>
        <taxon>rosids</taxon>
        <taxon>fabids</taxon>
        <taxon>Rosales</taxon>
        <taxon>Rhamnaceae</taxon>
        <taxon>rhamnoid group</taxon>
        <taxon>Rhamneae</taxon>
        <taxon>Rhamnella</taxon>
    </lineage>
</organism>
<dbReference type="Proteomes" id="UP000796880">
    <property type="component" value="Unassembled WGS sequence"/>
</dbReference>
<dbReference type="EC" id="3.2.2.6" evidence="1"/>
<dbReference type="PANTHER" id="PTHR32009:SF39">
    <property type="entry name" value="TIR DOMAIN-CONTAINING PROTEIN"/>
    <property type="match status" value="1"/>
</dbReference>
<sequence>MTTEKPSKSSTPTWKRWVFLSFRGEDTRTGFTDHLYHALSQKAIDTFRDDEGLKRGEEIPPALWKGIKESRYAIVVLSEKYASSTWCLKELTKIVECKNGKDNMEEVNKWREALTEVANLPGWDLKHRPDYQTKPCELTR</sequence>
<proteinExistence type="predicted"/>
<dbReference type="InterPro" id="IPR000157">
    <property type="entry name" value="TIR_dom"/>
</dbReference>
<dbReference type="SUPFAM" id="SSF52200">
    <property type="entry name" value="Toll/Interleukin receptor TIR domain"/>
    <property type="match status" value="1"/>
</dbReference>
<dbReference type="OrthoDB" id="1654415at2759"/>
<dbReference type="PANTHER" id="PTHR32009">
    <property type="entry name" value="TMV RESISTANCE PROTEIN N-LIKE"/>
    <property type="match status" value="1"/>
</dbReference>
<dbReference type="EMBL" id="VOIH02000012">
    <property type="protein sequence ID" value="KAF3432367.1"/>
    <property type="molecule type" value="Genomic_DNA"/>
</dbReference>
<evidence type="ECO:0000256" key="4">
    <source>
        <dbReference type="ARBA" id="ARBA00047304"/>
    </source>
</evidence>
<dbReference type="Gene3D" id="3.40.50.10140">
    <property type="entry name" value="Toll/interleukin-1 receptor homology (TIR) domain"/>
    <property type="match status" value="2"/>
</dbReference>
<keyword evidence="3" id="KW-0520">NAD</keyword>
<dbReference type="InterPro" id="IPR035897">
    <property type="entry name" value="Toll_tir_struct_dom_sf"/>
</dbReference>
<dbReference type="AlphaFoldDB" id="A0A8K0DW97"/>
<reference evidence="6" key="1">
    <citation type="submission" date="2020-03" db="EMBL/GenBank/DDBJ databases">
        <title>A high-quality chromosome-level genome assembly of a woody plant with both climbing and erect habits, Rhamnella rubrinervis.</title>
        <authorList>
            <person name="Lu Z."/>
            <person name="Yang Y."/>
            <person name="Zhu X."/>
            <person name="Sun Y."/>
        </authorList>
    </citation>
    <scope>NUCLEOTIDE SEQUENCE</scope>
    <source>
        <strain evidence="6">BYM</strain>
        <tissue evidence="6">Leaf</tissue>
    </source>
</reference>
<dbReference type="PROSITE" id="PS50104">
    <property type="entry name" value="TIR"/>
    <property type="match status" value="1"/>
</dbReference>
<dbReference type="SMART" id="SM00255">
    <property type="entry name" value="TIR"/>
    <property type="match status" value="1"/>
</dbReference>
<keyword evidence="7" id="KW-1185">Reference proteome</keyword>
<comment type="catalytic activity">
    <reaction evidence="4">
        <text>NAD(+) + H2O = ADP-D-ribose + nicotinamide + H(+)</text>
        <dbReference type="Rhea" id="RHEA:16301"/>
        <dbReference type="ChEBI" id="CHEBI:15377"/>
        <dbReference type="ChEBI" id="CHEBI:15378"/>
        <dbReference type="ChEBI" id="CHEBI:17154"/>
        <dbReference type="ChEBI" id="CHEBI:57540"/>
        <dbReference type="ChEBI" id="CHEBI:57967"/>
        <dbReference type="EC" id="3.2.2.6"/>
    </reaction>
    <physiologicalReaction direction="left-to-right" evidence="4">
        <dbReference type="Rhea" id="RHEA:16302"/>
    </physiologicalReaction>
</comment>
<evidence type="ECO:0000256" key="3">
    <source>
        <dbReference type="ARBA" id="ARBA00023027"/>
    </source>
</evidence>
<protein>
    <recommendedName>
        <fullName evidence="1">ADP-ribosyl cyclase/cyclic ADP-ribose hydrolase</fullName>
        <ecNumber evidence="1">3.2.2.6</ecNumber>
    </recommendedName>
</protein>
<dbReference type="GO" id="GO:0061809">
    <property type="term" value="F:NAD+ nucleosidase activity, cyclic ADP-ribose generating"/>
    <property type="evidence" value="ECO:0007669"/>
    <property type="project" value="UniProtKB-EC"/>
</dbReference>
<feature type="domain" description="TIR" evidence="5">
    <location>
        <begin position="14"/>
        <end position="140"/>
    </location>
</feature>
<gene>
    <name evidence="6" type="ORF">FNV43_RR27107</name>
</gene>
<name>A0A8K0DW97_9ROSA</name>
<comment type="caution">
    <text evidence="6">The sequence shown here is derived from an EMBL/GenBank/DDBJ whole genome shotgun (WGS) entry which is preliminary data.</text>
</comment>
<evidence type="ECO:0000313" key="7">
    <source>
        <dbReference type="Proteomes" id="UP000796880"/>
    </source>
</evidence>
<evidence type="ECO:0000256" key="2">
    <source>
        <dbReference type="ARBA" id="ARBA00022801"/>
    </source>
</evidence>